<name>A0AAU8HXG5_9CAUD</name>
<organism evidence="2">
    <name type="scientific">Decurrovirus sp</name>
    <dbReference type="NCBI Taxonomy" id="2832697"/>
    <lineage>
        <taxon>Viruses</taxon>
        <taxon>Duplodnaviria</taxon>
        <taxon>Heunggongvirae</taxon>
        <taxon>Uroviricota</taxon>
        <taxon>Caudoviricetes</taxon>
        <taxon>Decurrovirus</taxon>
    </lineage>
</organism>
<sequence>MRGKRALKACDGVGCLSCLCVCPVNGICQARAVVRAHLCMNAARLNKRRNTRDQRGHAAEATKRGDDLSGGRHSSPPFGT</sequence>
<dbReference type="EMBL" id="PP870127">
    <property type="protein sequence ID" value="XCI65002.1"/>
    <property type="molecule type" value="Genomic_DNA"/>
</dbReference>
<feature type="region of interest" description="Disordered" evidence="1">
    <location>
        <begin position="48"/>
        <end position="80"/>
    </location>
</feature>
<evidence type="ECO:0000256" key="1">
    <source>
        <dbReference type="SAM" id="MobiDB-lite"/>
    </source>
</evidence>
<protein>
    <recommendedName>
        <fullName evidence="3">Secreted protein</fullName>
    </recommendedName>
</protein>
<feature type="compositionally biased region" description="Basic and acidic residues" evidence="1">
    <location>
        <begin position="51"/>
        <end position="70"/>
    </location>
</feature>
<evidence type="ECO:0000313" key="2">
    <source>
        <dbReference type="EMBL" id="XCI65002.1"/>
    </source>
</evidence>
<accession>A0AAU8HXG5</accession>
<evidence type="ECO:0008006" key="3">
    <source>
        <dbReference type="Google" id="ProtNLM"/>
    </source>
</evidence>
<proteinExistence type="predicted"/>
<reference evidence="2" key="1">
    <citation type="journal article" date="2024" name="bioRxiv">
        <title>The salivary virome during childhood dental caries.</title>
        <authorList>
            <person name="Tang J."/>
            <person name="Baker J.L."/>
        </authorList>
    </citation>
    <scope>NUCLEOTIDE SEQUENCE</scope>
    <source>
        <strain evidence="2">11_unbinned_2</strain>
    </source>
</reference>